<dbReference type="GO" id="GO:0050575">
    <property type="term" value="F:2-(S)-hydroxypropyl-CoM dehydrogenase activity"/>
    <property type="evidence" value="ECO:0007669"/>
    <property type="project" value="UniProtKB-EC"/>
</dbReference>
<accession>A0AA86L330</accession>
<keyword evidence="2" id="KW-0560">Oxidoreductase</keyword>
<keyword evidence="3" id="KW-1185">Reference proteome</keyword>
<dbReference type="PROSITE" id="PS00061">
    <property type="entry name" value="ADH_SHORT"/>
    <property type="match status" value="1"/>
</dbReference>
<dbReference type="PRINTS" id="PR00080">
    <property type="entry name" value="SDRFAMILY"/>
</dbReference>
<dbReference type="InterPro" id="IPR002347">
    <property type="entry name" value="SDR_fam"/>
</dbReference>
<dbReference type="AlphaFoldDB" id="A0AA86L330"/>
<dbReference type="FunFam" id="3.40.50.720:FF:000084">
    <property type="entry name" value="Short-chain dehydrogenase reductase"/>
    <property type="match status" value="1"/>
</dbReference>
<dbReference type="InterPro" id="IPR036291">
    <property type="entry name" value="NAD(P)-bd_dom_sf"/>
</dbReference>
<dbReference type="Pfam" id="PF13561">
    <property type="entry name" value="adh_short_C2"/>
    <property type="match status" value="1"/>
</dbReference>
<sequence length="246" mass="24660">MIDLLAGKRILVTGGASGIGAAAARIAAETAGTVIVADRDEAGARQVAGSLPGDGHRALAIDVASAASVEAAFRTIGEGGDALDALIHCAGIWKFGHDGAIDRVDDAVWAETIAVNLTGTFLVCRAAVPLLERSAAAAIVTVASVAALAGFQRTTAYAASKGGIVALSRVMALDLAGRGIRANCLCPGVVETELTRAALSRGGPDLPIGRLGTPEDIARTAVFLASDWAAFTTGTVQVVDGGFVAT</sequence>
<name>A0AA86L330_9SPHN</name>
<proteinExistence type="inferred from homology"/>
<dbReference type="Gene3D" id="3.40.50.720">
    <property type="entry name" value="NAD(P)-binding Rossmann-like Domain"/>
    <property type="match status" value="1"/>
</dbReference>
<dbReference type="EC" id="1.1.1.269" evidence="2"/>
<dbReference type="RefSeq" id="WP_067181268.1">
    <property type="nucleotide sequence ID" value="NZ_CP012199.1"/>
</dbReference>
<evidence type="ECO:0000313" key="3">
    <source>
        <dbReference type="Proteomes" id="UP000058599"/>
    </source>
</evidence>
<organism evidence="2 3">
    <name type="scientific">Sphingopyxis granuli</name>
    <dbReference type="NCBI Taxonomy" id="267128"/>
    <lineage>
        <taxon>Bacteria</taxon>
        <taxon>Pseudomonadati</taxon>
        <taxon>Pseudomonadota</taxon>
        <taxon>Alphaproteobacteria</taxon>
        <taxon>Sphingomonadales</taxon>
        <taxon>Sphingomonadaceae</taxon>
        <taxon>Sphingopyxis</taxon>
    </lineage>
</organism>
<evidence type="ECO:0000313" key="2">
    <source>
        <dbReference type="EMBL" id="AMG73435.1"/>
    </source>
</evidence>
<dbReference type="SUPFAM" id="SSF51735">
    <property type="entry name" value="NAD(P)-binding Rossmann-fold domains"/>
    <property type="match status" value="1"/>
</dbReference>
<dbReference type="GO" id="GO:0047936">
    <property type="term" value="F:glucose 1-dehydrogenase [NAD(P)+] activity"/>
    <property type="evidence" value="ECO:0007669"/>
    <property type="project" value="UniProtKB-EC"/>
</dbReference>
<dbReference type="Proteomes" id="UP000058599">
    <property type="component" value="Chromosome"/>
</dbReference>
<protein>
    <submittedName>
        <fullName evidence="2">2-(S)-hydroxypropyl-CoM dehydrogenase</fullName>
        <ecNumber evidence="2">1.1.1.269</ecNumber>
        <ecNumber evidence="2">1.1.1.47</ecNumber>
    </submittedName>
</protein>
<dbReference type="InterPro" id="IPR020904">
    <property type="entry name" value="Sc_DH/Rdtase_CS"/>
</dbReference>
<dbReference type="KEGG" id="sgi:SGRAN_1042"/>
<gene>
    <name evidence="2" type="ORF">SGRAN_1042</name>
</gene>
<evidence type="ECO:0000256" key="1">
    <source>
        <dbReference type="ARBA" id="ARBA00006484"/>
    </source>
</evidence>
<dbReference type="PRINTS" id="PR00081">
    <property type="entry name" value="GDHRDH"/>
</dbReference>
<dbReference type="CDD" id="cd05233">
    <property type="entry name" value="SDR_c"/>
    <property type="match status" value="1"/>
</dbReference>
<reference evidence="2 3" key="1">
    <citation type="journal article" date="2016" name="BMC Genomics">
        <title>Genomic analysis of the nitrate-respiring Sphingopyxis granuli (formerly Sphingomonas macrogoltabida) strain TFA.</title>
        <authorList>
            <person name="Garcia-Romero I."/>
            <person name="Perez-Pulido A.J."/>
            <person name="Gonzalez-Flores Y.E."/>
            <person name="Reyes-Ramirez F."/>
            <person name="Santero E."/>
            <person name="Floriano B."/>
        </authorList>
    </citation>
    <scope>NUCLEOTIDE SEQUENCE [LARGE SCALE GENOMIC DNA]</scope>
    <source>
        <strain evidence="2 3">TFA</strain>
    </source>
</reference>
<dbReference type="PANTHER" id="PTHR42760">
    <property type="entry name" value="SHORT-CHAIN DEHYDROGENASES/REDUCTASES FAMILY MEMBER"/>
    <property type="match status" value="1"/>
</dbReference>
<dbReference type="EC" id="1.1.1.47" evidence="2"/>
<comment type="similarity">
    <text evidence="1">Belongs to the short-chain dehydrogenases/reductases (SDR) family.</text>
</comment>
<dbReference type="EMBL" id="CP012199">
    <property type="protein sequence ID" value="AMG73435.1"/>
    <property type="molecule type" value="Genomic_DNA"/>
</dbReference>